<dbReference type="GO" id="GO:0045087">
    <property type="term" value="P:innate immune response"/>
    <property type="evidence" value="ECO:0007669"/>
    <property type="project" value="UniProtKB-KW"/>
</dbReference>
<comment type="subcellular location">
    <subcellularLocation>
        <location evidence="1">Secreted</location>
    </subcellularLocation>
</comment>
<dbReference type="InterPro" id="IPR015510">
    <property type="entry name" value="PGRP"/>
</dbReference>
<evidence type="ECO:0000313" key="9">
    <source>
        <dbReference type="EnsemblMetazoa" id="SCAU005689-PA"/>
    </source>
</evidence>
<feature type="domain" description="Peptidoglycan recognition protein family" evidence="8">
    <location>
        <begin position="133"/>
        <end position="276"/>
    </location>
</feature>
<keyword evidence="3" id="KW-0964">Secreted</keyword>
<dbReference type="CDD" id="cd06583">
    <property type="entry name" value="PGRP"/>
    <property type="match status" value="1"/>
</dbReference>
<dbReference type="Pfam" id="PF01510">
    <property type="entry name" value="Amidase_2"/>
    <property type="match status" value="1"/>
</dbReference>
<evidence type="ECO:0000259" key="8">
    <source>
        <dbReference type="SMART" id="SM00701"/>
    </source>
</evidence>
<name>A0A1I8P862_STOCA</name>
<dbReference type="EnsemblMetazoa" id="SCAU005689-RA">
    <property type="protein sequence ID" value="SCAU005689-PA"/>
    <property type="gene ID" value="SCAU005689"/>
</dbReference>
<comment type="similarity">
    <text evidence="2">Belongs to the N-acetylmuramoyl-L-alanine amidase 2 family.</text>
</comment>
<evidence type="ECO:0000256" key="4">
    <source>
        <dbReference type="ARBA" id="ARBA00022588"/>
    </source>
</evidence>
<dbReference type="GO" id="GO:0008745">
    <property type="term" value="F:N-acetylmuramoyl-L-alanine amidase activity"/>
    <property type="evidence" value="ECO:0007669"/>
    <property type="project" value="InterPro"/>
</dbReference>
<keyword evidence="5" id="KW-0391">Immunity</keyword>
<dbReference type="AlphaFoldDB" id="A0A1I8P862"/>
<feature type="domain" description="N-acetylmuramoyl-L-alanine amidase" evidence="7">
    <location>
        <begin position="145"/>
        <end position="282"/>
    </location>
</feature>
<dbReference type="SUPFAM" id="SSF55846">
    <property type="entry name" value="N-acetylmuramoyl-L-alanine amidase-like"/>
    <property type="match status" value="1"/>
</dbReference>
<keyword evidence="10" id="KW-1185">Reference proteome</keyword>
<evidence type="ECO:0000259" key="7">
    <source>
        <dbReference type="SMART" id="SM00644"/>
    </source>
</evidence>
<evidence type="ECO:0000256" key="5">
    <source>
        <dbReference type="ARBA" id="ARBA00022859"/>
    </source>
</evidence>
<protein>
    <recommendedName>
        <fullName evidence="11">Peptidoglycan-recognition protein LE</fullName>
    </recommendedName>
</protein>
<dbReference type="GO" id="GO:0008270">
    <property type="term" value="F:zinc ion binding"/>
    <property type="evidence" value="ECO:0007669"/>
    <property type="project" value="InterPro"/>
</dbReference>
<dbReference type="Gene3D" id="3.40.80.10">
    <property type="entry name" value="Peptidoglycan recognition protein-like"/>
    <property type="match status" value="1"/>
</dbReference>
<evidence type="ECO:0000256" key="1">
    <source>
        <dbReference type="ARBA" id="ARBA00004613"/>
    </source>
</evidence>
<dbReference type="STRING" id="35570.A0A1I8P862"/>
<keyword evidence="4" id="KW-0399">Innate immunity</keyword>
<dbReference type="SMART" id="SM00644">
    <property type="entry name" value="Ami_2"/>
    <property type="match status" value="1"/>
</dbReference>
<dbReference type="GO" id="GO:0005576">
    <property type="term" value="C:extracellular region"/>
    <property type="evidence" value="ECO:0007669"/>
    <property type="project" value="UniProtKB-SubCell"/>
</dbReference>
<dbReference type="SMART" id="SM00701">
    <property type="entry name" value="PGRP"/>
    <property type="match status" value="1"/>
</dbReference>
<dbReference type="Proteomes" id="UP000095300">
    <property type="component" value="Unassembled WGS sequence"/>
</dbReference>
<evidence type="ECO:0000256" key="3">
    <source>
        <dbReference type="ARBA" id="ARBA00022525"/>
    </source>
</evidence>
<dbReference type="InterPro" id="IPR036505">
    <property type="entry name" value="Amidase/PGRP_sf"/>
</dbReference>
<proteinExistence type="inferred from homology"/>
<gene>
    <name evidence="9" type="primary">106089884</name>
</gene>
<evidence type="ECO:0000256" key="2">
    <source>
        <dbReference type="ARBA" id="ARBA00007553"/>
    </source>
</evidence>
<feature type="region of interest" description="Disordered" evidence="6">
    <location>
        <begin position="1"/>
        <end position="38"/>
    </location>
</feature>
<dbReference type="GO" id="GO:0009253">
    <property type="term" value="P:peptidoglycan catabolic process"/>
    <property type="evidence" value="ECO:0007669"/>
    <property type="project" value="InterPro"/>
</dbReference>
<dbReference type="PANTHER" id="PTHR11022:SF41">
    <property type="entry name" value="PEPTIDOGLYCAN-RECOGNITION PROTEIN LC-RELATED"/>
    <property type="match status" value="1"/>
</dbReference>
<organism evidence="9 10">
    <name type="scientific">Stomoxys calcitrans</name>
    <name type="common">Stable fly</name>
    <name type="synonym">Conops calcitrans</name>
    <dbReference type="NCBI Taxonomy" id="35570"/>
    <lineage>
        <taxon>Eukaryota</taxon>
        <taxon>Metazoa</taxon>
        <taxon>Ecdysozoa</taxon>
        <taxon>Arthropoda</taxon>
        <taxon>Hexapoda</taxon>
        <taxon>Insecta</taxon>
        <taxon>Pterygota</taxon>
        <taxon>Neoptera</taxon>
        <taxon>Endopterygota</taxon>
        <taxon>Diptera</taxon>
        <taxon>Brachycera</taxon>
        <taxon>Muscomorpha</taxon>
        <taxon>Muscoidea</taxon>
        <taxon>Muscidae</taxon>
        <taxon>Stomoxys</taxon>
    </lineage>
</organism>
<sequence>MVDIPKNEVQRNVSSQTDSTESSDSESDSYGEEEPYKNIRDLSISEVNEENIDSSVEQLLRSIPSTSFGDVNINNSSNVVLGNIIKIKGDLIINTNHKECNNDHNKKKENERNEVIHKKQQVDLNKPESETVEHFITRSRWGAMDPAEDYTYTEEPMDVVIIAHTATNSSTETLANMVIVRDIQAFHIGEQDWSDIGYNFLIGCDGKIYEGRGWGVVGAHTYGYNKISICIAFIGCFLSKLPTPAALNACKTLLNMGIAEGHLTSNFKLMGHLQCINTQSPGRKLYKEIQTWEHFYLKEQTQT</sequence>
<dbReference type="OrthoDB" id="10001926at2759"/>
<evidence type="ECO:0008006" key="11">
    <source>
        <dbReference type="Google" id="ProtNLM"/>
    </source>
</evidence>
<reference evidence="9" key="1">
    <citation type="submission" date="2020-05" db="UniProtKB">
        <authorList>
            <consortium name="EnsemblMetazoa"/>
        </authorList>
    </citation>
    <scope>IDENTIFICATION</scope>
    <source>
        <strain evidence="9">USDA</strain>
    </source>
</reference>
<evidence type="ECO:0000313" key="10">
    <source>
        <dbReference type="Proteomes" id="UP000095300"/>
    </source>
</evidence>
<dbReference type="KEGG" id="scac:106089884"/>
<dbReference type="InterPro" id="IPR002502">
    <property type="entry name" value="Amidase_domain"/>
</dbReference>
<dbReference type="FunFam" id="3.40.80.10:FF:000001">
    <property type="entry name" value="Peptidoglycan recognition protein 1"/>
    <property type="match status" value="1"/>
</dbReference>
<accession>A0A1I8P862</accession>
<dbReference type="VEuPathDB" id="VectorBase:SCAU005689"/>
<evidence type="ECO:0000256" key="6">
    <source>
        <dbReference type="SAM" id="MobiDB-lite"/>
    </source>
</evidence>
<dbReference type="InterPro" id="IPR006619">
    <property type="entry name" value="PGRP_domain_met/bac"/>
</dbReference>
<dbReference type="PANTHER" id="PTHR11022">
    <property type="entry name" value="PEPTIDOGLYCAN RECOGNITION PROTEIN"/>
    <property type="match status" value="1"/>
</dbReference>
<feature type="compositionally biased region" description="Acidic residues" evidence="6">
    <location>
        <begin position="21"/>
        <end position="33"/>
    </location>
</feature>